<gene>
    <name evidence="3" type="ORF">PR048_002576</name>
</gene>
<organism evidence="3 4">
    <name type="scientific">Dryococelus australis</name>
    <dbReference type="NCBI Taxonomy" id="614101"/>
    <lineage>
        <taxon>Eukaryota</taxon>
        <taxon>Metazoa</taxon>
        <taxon>Ecdysozoa</taxon>
        <taxon>Arthropoda</taxon>
        <taxon>Hexapoda</taxon>
        <taxon>Insecta</taxon>
        <taxon>Pterygota</taxon>
        <taxon>Neoptera</taxon>
        <taxon>Polyneoptera</taxon>
        <taxon>Phasmatodea</taxon>
        <taxon>Verophasmatodea</taxon>
        <taxon>Anareolatae</taxon>
        <taxon>Phasmatidae</taxon>
        <taxon>Eurycanthinae</taxon>
        <taxon>Dryococelus</taxon>
    </lineage>
</organism>
<evidence type="ECO:0000313" key="3">
    <source>
        <dbReference type="EMBL" id="KAJ8897230.1"/>
    </source>
</evidence>
<accession>A0ABQ9IKI4</accession>
<feature type="compositionally biased region" description="Acidic residues" evidence="2">
    <location>
        <begin position="42"/>
        <end position="55"/>
    </location>
</feature>
<evidence type="ECO:0000256" key="2">
    <source>
        <dbReference type="SAM" id="MobiDB-lite"/>
    </source>
</evidence>
<protein>
    <submittedName>
        <fullName evidence="3">Uncharacterized protein</fullName>
    </submittedName>
</protein>
<dbReference type="Proteomes" id="UP001159363">
    <property type="component" value="Chromosome 1"/>
</dbReference>
<feature type="coiled-coil region" evidence="1">
    <location>
        <begin position="85"/>
        <end position="142"/>
    </location>
</feature>
<evidence type="ECO:0000313" key="4">
    <source>
        <dbReference type="Proteomes" id="UP001159363"/>
    </source>
</evidence>
<keyword evidence="1" id="KW-0175">Coiled coil</keyword>
<reference evidence="3 4" key="1">
    <citation type="submission" date="2023-02" db="EMBL/GenBank/DDBJ databases">
        <title>LHISI_Scaffold_Assembly.</title>
        <authorList>
            <person name="Stuart O.P."/>
            <person name="Cleave R."/>
            <person name="Magrath M.J.L."/>
            <person name="Mikheyev A.S."/>
        </authorList>
    </citation>
    <scope>NUCLEOTIDE SEQUENCE [LARGE SCALE GENOMIC DNA]</scope>
    <source>
        <strain evidence="3">Daus_M_001</strain>
        <tissue evidence="3">Leg muscle</tissue>
    </source>
</reference>
<sequence>MVHAESYGFEECDQENIQDWLECDVDDPGYQVLTDDEIIASVIDDQDPCSDEEESSSNHTGKAPSIEEAVHCLETAMKWRSYQVYLEKKKELNAAEEKQRRKKRKIEQQLRELEEKKKIMKLEREKEDIEMEREKKTSLENEKIIEDVSLILSS</sequence>
<name>A0ABQ9IKI4_9NEOP</name>
<keyword evidence="4" id="KW-1185">Reference proteome</keyword>
<feature type="region of interest" description="Disordered" evidence="2">
    <location>
        <begin position="42"/>
        <end position="66"/>
    </location>
</feature>
<evidence type="ECO:0000256" key="1">
    <source>
        <dbReference type="SAM" id="Coils"/>
    </source>
</evidence>
<proteinExistence type="predicted"/>
<comment type="caution">
    <text evidence="3">The sequence shown here is derived from an EMBL/GenBank/DDBJ whole genome shotgun (WGS) entry which is preliminary data.</text>
</comment>
<dbReference type="EMBL" id="JARBHB010000001">
    <property type="protein sequence ID" value="KAJ8897230.1"/>
    <property type="molecule type" value="Genomic_DNA"/>
</dbReference>